<organism evidence="1 2">
    <name type="scientific">Lentzea atacamensis</name>
    <dbReference type="NCBI Taxonomy" id="531938"/>
    <lineage>
        <taxon>Bacteria</taxon>
        <taxon>Bacillati</taxon>
        <taxon>Actinomycetota</taxon>
        <taxon>Actinomycetes</taxon>
        <taxon>Pseudonocardiales</taxon>
        <taxon>Pseudonocardiaceae</taxon>
        <taxon>Lentzea</taxon>
    </lineage>
</organism>
<sequence>MASKEDFTRPAVLLNPLAGEPTDADSHIGGPMLWPIDEPWPWCDGERHDPESPGVPGAGIAGIGMPFVGAVQLYRRDFPELPFPEGTDVLQVFLCTLEHTLDDCYGPDVRLVWRDSTSVVELIEEEPEPPVREEIYTPTVNVLEPIRFTEYAHSFDRPEELRDEDWPETSAGTKIGGWTCWWQSGPIEFTCPECGSVQRQMLALATREPSGEDVEWSFGRDGNLNILTCPQDVQHPIRLWID</sequence>
<evidence type="ECO:0000313" key="2">
    <source>
        <dbReference type="Proteomes" id="UP000246005"/>
    </source>
</evidence>
<comment type="caution">
    <text evidence="1">The sequence shown here is derived from an EMBL/GenBank/DDBJ whole genome shotgun (WGS) entry which is preliminary data.</text>
</comment>
<dbReference type="InterPro" id="IPR035948">
    <property type="entry name" value="YwqG-like_sf"/>
</dbReference>
<protein>
    <submittedName>
        <fullName evidence="1">Uncharacterized protein DUF1963</fullName>
    </submittedName>
</protein>
<dbReference type="Proteomes" id="UP000246005">
    <property type="component" value="Unassembled WGS sequence"/>
</dbReference>
<dbReference type="RefSeq" id="WP_109641627.1">
    <property type="nucleotide sequence ID" value="NZ_QGHB01000019.1"/>
</dbReference>
<evidence type="ECO:0000313" key="1">
    <source>
        <dbReference type="EMBL" id="PWK81196.1"/>
    </source>
</evidence>
<dbReference type="SUPFAM" id="SSF103032">
    <property type="entry name" value="Hypothetical protein YwqG"/>
    <property type="match status" value="1"/>
</dbReference>
<accession>A0A316HIW7</accession>
<reference evidence="1 2" key="1">
    <citation type="submission" date="2018-05" db="EMBL/GenBank/DDBJ databases">
        <title>Genomic Encyclopedia of Type Strains, Phase IV (KMG-IV): sequencing the most valuable type-strain genomes for metagenomic binning, comparative biology and taxonomic classification.</title>
        <authorList>
            <person name="Goeker M."/>
        </authorList>
    </citation>
    <scope>NUCLEOTIDE SEQUENCE [LARGE SCALE GENOMIC DNA]</scope>
    <source>
        <strain evidence="1 2">DSM 45480</strain>
    </source>
</reference>
<name>A0A316HIW7_9PSEU</name>
<dbReference type="Gene3D" id="2.30.320.10">
    <property type="entry name" value="YwqG-like"/>
    <property type="match status" value="1"/>
</dbReference>
<dbReference type="AlphaFoldDB" id="A0A316HIW7"/>
<gene>
    <name evidence="1" type="ORF">C8D88_119105</name>
</gene>
<proteinExistence type="predicted"/>
<dbReference type="EMBL" id="QGHB01000019">
    <property type="protein sequence ID" value="PWK81196.1"/>
    <property type="molecule type" value="Genomic_DNA"/>
</dbReference>